<dbReference type="SMART" id="SM00506">
    <property type="entry name" value="A1pp"/>
    <property type="match status" value="1"/>
</dbReference>
<evidence type="ECO:0000313" key="10">
    <source>
        <dbReference type="RefSeq" id="XP_013392895.1"/>
    </source>
</evidence>
<dbReference type="KEGG" id="lak:106160757"/>
<proteinExistence type="predicted"/>
<evidence type="ECO:0000256" key="5">
    <source>
        <dbReference type="ARBA" id="ARBA00023242"/>
    </source>
</evidence>
<dbReference type="Pfam" id="PF01661">
    <property type="entry name" value="Macro"/>
    <property type="match status" value="1"/>
</dbReference>
<dbReference type="PANTHER" id="PTHR14453:SF70">
    <property type="entry name" value="PROTEIN MONO-ADP-RIBOSYLTRANSFERASE PARP9"/>
    <property type="match status" value="1"/>
</dbReference>
<dbReference type="GO" id="GO:0003950">
    <property type="term" value="F:NAD+ poly-ADP-ribosyltransferase activity"/>
    <property type="evidence" value="ECO:0007669"/>
    <property type="project" value="TreeGrafter"/>
</dbReference>
<dbReference type="Proteomes" id="UP000085678">
    <property type="component" value="Unplaced"/>
</dbReference>
<dbReference type="InterPro" id="IPR035979">
    <property type="entry name" value="RBD_domain_sf"/>
</dbReference>
<organism evidence="9 10">
    <name type="scientific">Lingula anatina</name>
    <name type="common">Brachiopod</name>
    <name type="synonym">Lingula unguis</name>
    <dbReference type="NCBI Taxonomy" id="7574"/>
    <lineage>
        <taxon>Eukaryota</taxon>
        <taxon>Metazoa</taxon>
        <taxon>Spiralia</taxon>
        <taxon>Lophotrochozoa</taxon>
        <taxon>Brachiopoda</taxon>
        <taxon>Linguliformea</taxon>
        <taxon>Lingulata</taxon>
        <taxon>Lingulida</taxon>
        <taxon>Linguloidea</taxon>
        <taxon>Lingulidae</taxon>
        <taxon>Lingula</taxon>
    </lineage>
</organism>
<evidence type="ECO:0000256" key="2">
    <source>
        <dbReference type="ARBA" id="ARBA00022676"/>
    </source>
</evidence>
<dbReference type="GO" id="GO:0003714">
    <property type="term" value="F:transcription corepressor activity"/>
    <property type="evidence" value="ECO:0007669"/>
    <property type="project" value="TreeGrafter"/>
</dbReference>
<dbReference type="InParanoid" id="A0A1S3I3Q6"/>
<dbReference type="InterPro" id="IPR043472">
    <property type="entry name" value="Macro_dom-like"/>
</dbReference>
<reference evidence="10" key="1">
    <citation type="submission" date="2025-08" db="UniProtKB">
        <authorList>
            <consortium name="RefSeq"/>
        </authorList>
    </citation>
    <scope>IDENTIFICATION</scope>
    <source>
        <tissue evidence="10">Gonads</tissue>
    </source>
</reference>
<keyword evidence="5" id="KW-0539">Nucleus</keyword>
<keyword evidence="3" id="KW-0808">Transferase</keyword>
<comment type="subcellular location">
    <subcellularLocation>
        <location evidence="1">Nucleus</location>
    </subcellularLocation>
</comment>
<dbReference type="OrthoDB" id="10052316at2759"/>
<dbReference type="InterPro" id="IPR052056">
    <property type="entry name" value="Mono-ARTD/PARP"/>
</dbReference>
<keyword evidence="2" id="KW-0328">Glycosyltransferase</keyword>
<keyword evidence="4" id="KW-0520">NAD</keyword>
<dbReference type="GO" id="GO:0070212">
    <property type="term" value="P:protein poly-ADP-ribosylation"/>
    <property type="evidence" value="ECO:0007669"/>
    <property type="project" value="TreeGrafter"/>
</dbReference>
<feature type="domain" description="RRM" evidence="7">
    <location>
        <begin position="39"/>
        <end position="123"/>
    </location>
</feature>
<evidence type="ECO:0000256" key="1">
    <source>
        <dbReference type="ARBA" id="ARBA00004123"/>
    </source>
</evidence>
<dbReference type="InterPro" id="IPR012677">
    <property type="entry name" value="Nucleotide-bd_a/b_plait_sf"/>
</dbReference>
<keyword evidence="9" id="KW-1185">Reference proteome</keyword>
<dbReference type="Gene3D" id="3.40.220.10">
    <property type="entry name" value="Leucine Aminopeptidase, subunit E, domain 1"/>
    <property type="match status" value="1"/>
</dbReference>
<dbReference type="GO" id="GO:0003723">
    <property type="term" value="F:RNA binding"/>
    <property type="evidence" value="ECO:0007669"/>
    <property type="project" value="UniProtKB-UniRule"/>
</dbReference>
<dbReference type="GO" id="GO:0060335">
    <property type="term" value="P:positive regulation of type II interferon-mediated signaling pathway"/>
    <property type="evidence" value="ECO:0007669"/>
    <property type="project" value="TreeGrafter"/>
</dbReference>
<dbReference type="PROSITE" id="PS51154">
    <property type="entry name" value="MACRO"/>
    <property type="match status" value="1"/>
</dbReference>
<evidence type="ECO:0000259" key="7">
    <source>
        <dbReference type="PROSITE" id="PS50102"/>
    </source>
</evidence>
<dbReference type="InterPro" id="IPR002589">
    <property type="entry name" value="Macro_dom"/>
</dbReference>
<gene>
    <name evidence="10" type="primary">LOC106160757</name>
</gene>
<dbReference type="GO" id="GO:0005737">
    <property type="term" value="C:cytoplasm"/>
    <property type="evidence" value="ECO:0007669"/>
    <property type="project" value="TreeGrafter"/>
</dbReference>
<protein>
    <submittedName>
        <fullName evidence="10">Uncharacterized protein LOC106160757</fullName>
    </submittedName>
</protein>
<dbReference type="SUPFAM" id="SSF54928">
    <property type="entry name" value="RNA-binding domain, RBD"/>
    <property type="match status" value="1"/>
</dbReference>
<dbReference type="GO" id="GO:0005634">
    <property type="term" value="C:nucleus"/>
    <property type="evidence" value="ECO:0007669"/>
    <property type="project" value="UniProtKB-SubCell"/>
</dbReference>
<keyword evidence="6" id="KW-0694">RNA-binding</keyword>
<evidence type="ECO:0000256" key="6">
    <source>
        <dbReference type="PROSITE-ProRule" id="PRU00176"/>
    </source>
</evidence>
<dbReference type="SMART" id="SM00360">
    <property type="entry name" value="RRM"/>
    <property type="match status" value="1"/>
</dbReference>
<dbReference type="SUPFAM" id="SSF52949">
    <property type="entry name" value="Macro domain-like"/>
    <property type="match status" value="1"/>
</dbReference>
<dbReference type="Gene3D" id="3.30.70.330">
    <property type="match status" value="1"/>
</dbReference>
<dbReference type="RefSeq" id="XP_013392895.1">
    <property type="nucleotide sequence ID" value="XM_013537441.1"/>
</dbReference>
<feature type="domain" description="Macro" evidence="8">
    <location>
        <begin position="610"/>
        <end position="790"/>
    </location>
</feature>
<dbReference type="GeneID" id="106160757"/>
<dbReference type="GO" id="GO:0044389">
    <property type="term" value="F:ubiquitin-like protein ligase binding"/>
    <property type="evidence" value="ECO:0007669"/>
    <property type="project" value="TreeGrafter"/>
</dbReference>
<sequence length="790" mass="87835">MKWNSLSVSSAVFTSITQNVSKESFLGTFLTVEQVQKPSAVLVKGIKDEQFFKKKLEYYFESEESKGGPVKDVVILENRKAAVVTFENADDAKRVSEISHTLDGLRLHVSVYYREIGYEEDDEVDDEEDYGNSWLMEFPCDSHIVSFLRKHDAPKKCLAGKLRPILGSLPRLWTDVTNNQIRVMADNTERINNKEKWEKECTEVVQEFLDGFMTKSVQFSDDVWSRIEEECEVHTMCLKSIDIQASPESYTVRVTGVEDECQKVLKDFARIQREEKKKSKEEEKEIVKVLTDKNKAKLVLIISKGVAGVPSGVSVMIRSHEGEIEFKGKVTPVERAVSNFLDVLTSINEKSIHVTEKHFAKILASSDGGEKVRCILRKEGLDVVHEVTVKGSECTMVFYSLDADATEKAAEHVQASLTTQSIPVPKTKLSYLQTDTWEALEKKLAKDLCVLVEAAEEETNTVVLYGFCDDVQEASRQIGYHLGQKSVASETMSILPGQAEYLIKFKVPEIKNLEKSKGVQVMIKNNGELIIQGPTNIIHEVESSLSTVVDSIKKKQVVIKQPGMVTSMQSGPGRLFLKDLEQKNSVYIDIRAAARLSASTMTTSITASQTPAGSFTTPKGTSITLVEGNIEQETADVIVNSIKFDMDLRAGKVSAAIAEVAGPQLQQECTKIGEMSTGEMKKTDGFNLQCQKIYHVVCPDWGPAKEQTLSRLMSQCLEQAHQDGVSSIAFPALGTGNLKFPKDVVADVMFKEALQFSAKNSQTKVKASSLFGNNALISYSMNFISYSIIF</sequence>
<dbReference type="AlphaFoldDB" id="A0A1S3I3Q6"/>
<dbReference type="Pfam" id="PF23085">
    <property type="entry name" value="RRM_PARP14_3"/>
    <property type="match status" value="1"/>
</dbReference>
<accession>A0A1S3I3Q6</accession>
<dbReference type="PANTHER" id="PTHR14453">
    <property type="entry name" value="PARP/ZINC FINGER CCCH TYPE DOMAIN CONTAINING PROTEIN"/>
    <property type="match status" value="1"/>
</dbReference>
<evidence type="ECO:0000313" key="9">
    <source>
        <dbReference type="Proteomes" id="UP000085678"/>
    </source>
</evidence>
<evidence type="ECO:0000256" key="4">
    <source>
        <dbReference type="ARBA" id="ARBA00023027"/>
    </source>
</evidence>
<dbReference type="PROSITE" id="PS50102">
    <property type="entry name" value="RRM"/>
    <property type="match status" value="1"/>
</dbReference>
<dbReference type="GO" id="GO:1990404">
    <property type="term" value="F:NAD+-protein mono-ADP-ribosyltransferase activity"/>
    <property type="evidence" value="ECO:0007669"/>
    <property type="project" value="TreeGrafter"/>
</dbReference>
<evidence type="ECO:0000259" key="8">
    <source>
        <dbReference type="PROSITE" id="PS51154"/>
    </source>
</evidence>
<dbReference type="GO" id="GO:0010629">
    <property type="term" value="P:negative regulation of gene expression"/>
    <property type="evidence" value="ECO:0007669"/>
    <property type="project" value="TreeGrafter"/>
</dbReference>
<evidence type="ECO:0000256" key="3">
    <source>
        <dbReference type="ARBA" id="ARBA00022679"/>
    </source>
</evidence>
<dbReference type="InterPro" id="IPR000504">
    <property type="entry name" value="RRM_dom"/>
</dbReference>
<name>A0A1S3I3Q6_LINAN</name>